<gene>
    <name evidence="1" type="ORF">HAX54_053305</name>
</gene>
<keyword evidence="2" id="KW-1185">Reference proteome</keyword>
<reference evidence="1 2" key="1">
    <citation type="journal article" date="2021" name="BMC Genomics">
        <title>Datura genome reveals duplications of psychoactive alkaloid biosynthetic genes and high mutation rate following tissue culture.</title>
        <authorList>
            <person name="Rajewski A."/>
            <person name="Carter-House D."/>
            <person name="Stajich J."/>
            <person name="Litt A."/>
        </authorList>
    </citation>
    <scope>NUCLEOTIDE SEQUENCE [LARGE SCALE GENOMIC DNA]</scope>
    <source>
        <strain evidence="1">AR-01</strain>
    </source>
</reference>
<sequence length="100" mass="11337">MSQIERNTQLNDNQVNNGVFLNVEGLTTLPGFIVTTLMMERIHSDDLTRTLIHNRGIGTIARKELMPLMMKRNIMRMIGVARSMTLEKEVRDGQAAPDLL</sequence>
<organism evidence="1 2">
    <name type="scientific">Datura stramonium</name>
    <name type="common">Jimsonweed</name>
    <name type="synonym">Common thornapple</name>
    <dbReference type="NCBI Taxonomy" id="4076"/>
    <lineage>
        <taxon>Eukaryota</taxon>
        <taxon>Viridiplantae</taxon>
        <taxon>Streptophyta</taxon>
        <taxon>Embryophyta</taxon>
        <taxon>Tracheophyta</taxon>
        <taxon>Spermatophyta</taxon>
        <taxon>Magnoliopsida</taxon>
        <taxon>eudicotyledons</taxon>
        <taxon>Gunneridae</taxon>
        <taxon>Pentapetalae</taxon>
        <taxon>asterids</taxon>
        <taxon>lamiids</taxon>
        <taxon>Solanales</taxon>
        <taxon>Solanaceae</taxon>
        <taxon>Solanoideae</taxon>
        <taxon>Datureae</taxon>
        <taxon>Datura</taxon>
    </lineage>
</organism>
<evidence type="ECO:0000313" key="2">
    <source>
        <dbReference type="Proteomes" id="UP000823775"/>
    </source>
</evidence>
<name>A0ABS8T0W5_DATST</name>
<dbReference type="EMBL" id="JACEIK010000989">
    <property type="protein sequence ID" value="MCD7464728.1"/>
    <property type="molecule type" value="Genomic_DNA"/>
</dbReference>
<evidence type="ECO:0000313" key="1">
    <source>
        <dbReference type="EMBL" id="MCD7464728.1"/>
    </source>
</evidence>
<protein>
    <submittedName>
        <fullName evidence="1">Uncharacterized protein</fullName>
    </submittedName>
</protein>
<accession>A0ABS8T0W5</accession>
<proteinExistence type="predicted"/>
<dbReference type="Proteomes" id="UP000823775">
    <property type="component" value="Unassembled WGS sequence"/>
</dbReference>
<comment type="caution">
    <text evidence="1">The sequence shown here is derived from an EMBL/GenBank/DDBJ whole genome shotgun (WGS) entry which is preliminary data.</text>
</comment>